<organism evidence="1 2">
    <name type="scientific">Ruminococcus albus 8</name>
    <dbReference type="NCBI Taxonomy" id="246199"/>
    <lineage>
        <taxon>Bacteria</taxon>
        <taxon>Bacillati</taxon>
        <taxon>Bacillota</taxon>
        <taxon>Clostridia</taxon>
        <taxon>Eubacteriales</taxon>
        <taxon>Oscillospiraceae</taxon>
        <taxon>Ruminococcus</taxon>
    </lineage>
</organism>
<evidence type="ECO:0000313" key="2">
    <source>
        <dbReference type="Proteomes" id="UP000004259"/>
    </source>
</evidence>
<dbReference type="AlphaFoldDB" id="E9SAP4"/>
<accession>E9SAP4</accession>
<gene>
    <name evidence="1" type="ORF">CUS_8006</name>
</gene>
<reference evidence="1 2" key="1">
    <citation type="submission" date="2011-02" db="EMBL/GenBank/DDBJ databases">
        <authorList>
            <person name="Nelson K.E."/>
            <person name="Sutton G."/>
            <person name="Torralba M."/>
            <person name="Durkin S."/>
            <person name="Harkins D."/>
            <person name="Montgomery R."/>
            <person name="Ziemer C."/>
            <person name="Klaassens E."/>
            <person name="Ocuiv P."/>
            <person name="Morrison M."/>
        </authorList>
    </citation>
    <scope>NUCLEOTIDE SEQUENCE [LARGE SCALE GENOMIC DNA]</scope>
    <source>
        <strain evidence="1 2">8</strain>
    </source>
</reference>
<proteinExistence type="predicted"/>
<name>E9SAP4_RUMAL</name>
<comment type="caution">
    <text evidence="1">The sequence shown here is derived from an EMBL/GenBank/DDBJ whole genome shotgun (WGS) entry which is preliminary data.</text>
</comment>
<sequence length="39" mass="4404">MTELCSHRLTAHFFCAKIPSDTEFFAMVCQSNIICLTPP</sequence>
<evidence type="ECO:0000313" key="1">
    <source>
        <dbReference type="EMBL" id="EGC03577.1"/>
    </source>
</evidence>
<dbReference type="EMBL" id="ADKM02000062">
    <property type="protein sequence ID" value="EGC03577.1"/>
    <property type="molecule type" value="Genomic_DNA"/>
</dbReference>
<keyword evidence="2" id="KW-1185">Reference proteome</keyword>
<dbReference type="STRING" id="246199.CUS_8006"/>
<protein>
    <submittedName>
        <fullName evidence="1">Uncharacterized protein</fullName>
    </submittedName>
</protein>
<dbReference type="Proteomes" id="UP000004259">
    <property type="component" value="Unassembled WGS sequence"/>
</dbReference>